<feature type="chain" id="PRO_5042026641" description="DUF4890 domain-containing protein" evidence="2">
    <location>
        <begin position="25"/>
        <end position="165"/>
    </location>
</feature>
<comment type="caution">
    <text evidence="3">The sequence shown here is derived from an EMBL/GenBank/DDBJ whole genome shotgun (WGS) entry which is preliminary data.</text>
</comment>
<dbReference type="EMBL" id="JASJOS010000019">
    <property type="protein sequence ID" value="MDJ1485326.1"/>
    <property type="molecule type" value="Genomic_DNA"/>
</dbReference>
<dbReference type="RefSeq" id="WP_313987728.1">
    <property type="nucleotide sequence ID" value="NZ_JASJOS010000019.1"/>
</dbReference>
<sequence length="165" mass="18695">MKFSLKKQHVLVVALMLLTTISFAQSSTNSDKKEPKKGQGSARGGEKEDRESAWMKQNLKLTDDQYAKVSQLNKEYETKMRPESEGKKSGEKLGEKQGGKPSAEDQKKMEKFQAEKETKLKGILTEQQWNDYQSKKKDMHKGHAGQKPEGQGQRPEGKKKPAENQ</sequence>
<evidence type="ECO:0008006" key="5">
    <source>
        <dbReference type="Google" id="ProtNLM"/>
    </source>
</evidence>
<gene>
    <name evidence="3" type="ORF">QNI16_32845</name>
</gene>
<proteinExistence type="predicted"/>
<accession>A0AAE3UAA1</accession>
<dbReference type="Proteomes" id="UP001241110">
    <property type="component" value="Unassembled WGS sequence"/>
</dbReference>
<evidence type="ECO:0000313" key="4">
    <source>
        <dbReference type="Proteomes" id="UP001241110"/>
    </source>
</evidence>
<evidence type="ECO:0000256" key="1">
    <source>
        <dbReference type="SAM" id="MobiDB-lite"/>
    </source>
</evidence>
<feature type="compositionally biased region" description="Basic and acidic residues" evidence="1">
    <location>
        <begin position="44"/>
        <end position="53"/>
    </location>
</feature>
<evidence type="ECO:0000256" key="2">
    <source>
        <dbReference type="SAM" id="SignalP"/>
    </source>
</evidence>
<organism evidence="3 4">
    <name type="scientific">Xanthocytophaga flava</name>
    <dbReference type="NCBI Taxonomy" id="3048013"/>
    <lineage>
        <taxon>Bacteria</taxon>
        <taxon>Pseudomonadati</taxon>
        <taxon>Bacteroidota</taxon>
        <taxon>Cytophagia</taxon>
        <taxon>Cytophagales</taxon>
        <taxon>Rhodocytophagaceae</taxon>
        <taxon>Xanthocytophaga</taxon>
    </lineage>
</organism>
<keyword evidence="2" id="KW-0732">Signal</keyword>
<protein>
    <recommendedName>
        <fullName evidence="5">DUF4890 domain-containing protein</fullName>
    </recommendedName>
</protein>
<feature type="compositionally biased region" description="Basic and acidic residues" evidence="1">
    <location>
        <begin position="74"/>
        <end position="120"/>
    </location>
</feature>
<evidence type="ECO:0000313" key="3">
    <source>
        <dbReference type="EMBL" id="MDJ1485326.1"/>
    </source>
</evidence>
<feature type="signal peptide" evidence="2">
    <location>
        <begin position="1"/>
        <end position="24"/>
    </location>
</feature>
<dbReference type="AlphaFoldDB" id="A0AAE3UAA1"/>
<name>A0AAE3UAA1_9BACT</name>
<reference evidence="3" key="1">
    <citation type="submission" date="2023-05" db="EMBL/GenBank/DDBJ databases">
        <authorList>
            <person name="Zhang X."/>
        </authorList>
    </citation>
    <scope>NUCLEOTIDE SEQUENCE</scope>
    <source>
        <strain evidence="3">YF14B1</strain>
    </source>
</reference>
<feature type="compositionally biased region" description="Basic and acidic residues" evidence="1">
    <location>
        <begin position="155"/>
        <end position="165"/>
    </location>
</feature>
<feature type="region of interest" description="Disordered" evidence="1">
    <location>
        <begin position="72"/>
        <end position="165"/>
    </location>
</feature>
<feature type="region of interest" description="Disordered" evidence="1">
    <location>
        <begin position="24"/>
        <end position="59"/>
    </location>
</feature>